<comment type="caution">
    <text evidence="4">The sequence shown here is derived from an EMBL/GenBank/DDBJ whole genome shotgun (WGS) entry which is preliminary data.</text>
</comment>
<sequence>MKLFTHKLQEGGSVMNHLSIFKEIVADLVSMEVKYDDEDLVLLLLCSLPTSFANFRDTILLSRDELTLAEVYEALQMREKMKGMVQSDMSSFKGEVLQVRGRPEQKTYNNNNNNRDKSKNGKGRSKPRGRDKFYRYCKKDTHAIDDCWKLQNKEKRNSTYKSKNKSDGDGKASVVSTVDTSNSGDVLVVFAGCVAGRDEWILDSARSFHICSNRDWFSSYESVRSGDVVRIGDNNPHVRHIPGMARNLISLSTLDAQGYRHSGSSGVCKVSKGSLIHMIGDMNSAKLYVLIESTLHGSFTAATVSNDEPSKTNLWHMRLGHMSELGMAELIKRDLLDGCTMGKMKFCEHCVFGKHKRIKFNTSVHITKGTLDYVHADLWGSSRKPSYGGARYMLTIIDDYSRKVWPYFLKNKDDTFTAFKEWKVMIEKQTEKKVENIHEPATYTEAVVSGDREKWISAMQEEMQSLEKNGTWDVMRLPKQKKASVSTPIAPHFKLSALQCASTDEDFEYMSRVPYSSVVGSLMYAMVCSYPDLSYAMSLISRYMASPGKEHWKAVQWIFRYLRSTTNVCLKFGKTNKGLTGYVDSDFADDLDKRRSLTGYVFTISGCAVSWRATLQPVVALSTTKAELAVAEACKESV</sequence>
<gene>
    <name evidence="4" type="ORF">NCGR_LOCUS22718</name>
</gene>
<dbReference type="AlphaFoldDB" id="A0A811NT37"/>
<dbReference type="OrthoDB" id="674974at2759"/>
<dbReference type="InterPro" id="IPR036397">
    <property type="entry name" value="RNaseH_sf"/>
</dbReference>
<dbReference type="GO" id="GO:0003676">
    <property type="term" value="F:nucleic acid binding"/>
    <property type="evidence" value="ECO:0007669"/>
    <property type="project" value="InterPro"/>
</dbReference>
<dbReference type="PANTHER" id="PTHR11439">
    <property type="entry name" value="GAG-POL-RELATED RETROTRANSPOSON"/>
    <property type="match status" value="1"/>
</dbReference>
<accession>A0A811NT37</accession>
<feature type="domain" description="Retrovirus-related Pol polyprotein from transposon TNT 1-94-like beta-barrel" evidence="3">
    <location>
        <begin position="200"/>
        <end position="235"/>
    </location>
</feature>
<dbReference type="CDD" id="cd09272">
    <property type="entry name" value="RNase_HI_RT_Ty1"/>
    <property type="match status" value="1"/>
</dbReference>
<dbReference type="Pfam" id="PF13976">
    <property type="entry name" value="gag_pre-integrs"/>
    <property type="match status" value="1"/>
</dbReference>
<evidence type="ECO:0000259" key="2">
    <source>
        <dbReference type="Pfam" id="PF13976"/>
    </source>
</evidence>
<evidence type="ECO:0000313" key="5">
    <source>
        <dbReference type="Proteomes" id="UP000604825"/>
    </source>
</evidence>
<dbReference type="EMBL" id="CAJGYO010000005">
    <property type="protein sequence ID" value="CAD6233265.1"/>
    <property type="molecule type" value="Genomic_DNA"/>
</dbReference>
<dbReference type="InterPro" id="IPR025724">
    <property type="entry name" value="GAG-pre-integrase_dom"/>
</dbReference>
<dbReference type="InterPro" id="IPR054722">
    <property type="entry name" value="PolX-like_BBD"/>
</dbReference>
<evidence type="ECO:0000259" key="3">
    <source>
        <dbReference type="Pfam" id="PF22936"/>
    </source>
</evidence>
<dbReference type="InterPro" id="IPR012337">
    <property type="entry name" value="RNaseH-like_sf"/>
</dbReference>
<name>A0A811NT37_9POAL</name>
<keyword evidence="5" id="KW-1185">Reference proteome</keyword>
<proteinExistence type="predicted"/>
<protein>
    <submittedName>
        <fullName evidence="4">Uncharacterized protein</fullName>
    </submittedName>
</protein>
<dbReference type="Pfam" id="PF14223">
    <property type="entry name" value="Retrotran_gag_2"/>
    <property type="match status" value="1"/>
</dbReference>
<feature type="region of interest" description="Disordered" evidence="1">
    <location>
        <begin position="100"/>
        <end position="130"/>
    </location>
</feature>
<feature type="domain" description="GAG-pre-integrase" evidence="2">
    <location>
        <begin position="286"/>
        <end position="355"/>
    </location>
</feature>
<dbReference type="Pfam" id="PF22936">
    <property type="entry name" value="Pol_BBD"/>
    <property type="match status" value="1"/>
</dbReference>
<organism evidence="4 5">
    <name type="scientific">Miscanthus lutarioriparius</name>
    <dbReference type="NCBI Taxonomy" id="422564"/>
    <lineage>
        <taxon>Eukaryota</taxon>
        <taxon>Viridiplantae</taxon>
        <taxon>Streptophyta</taxon>
        <taxon>Embryophyta</taxon>
        <taxon>Tracheophyta</taxon>
        <taxon>Spermatophyta</taxon>
        <taxon>Magnoliopsida</taxon>
        <taxon>Liliopsida</taxon>
        <taxon>Poales</taxon>
        <taxon>Poaceae</taxon>
        <taxon>PACMAD clade</taxon>
        <taxon>Panicoideae</taxon>
        <taxon>Andropogonodae</taxon>
        <taxon>Andropogoneae</taxon>
        <taxon>Saccharinae</taxon>
        <taxon>Miscanthus</taxon>
    </lineage>
</organism>
<reference evidence="4" key="1">
    <citation type="submission" date="2020-10" db="EMBL/GenBank/DDBJ databases">
        <authorList>
            <person name="Han B."/>
            <person name="Lu T."/>
            <person name="Zhao Q."/>
            <person name="Huang X."/>
            <person name="Zhao Y."/>
        </authorList>
    </citation>
    <scope>NUCLEOTIDE SEQUENCE</scope>
</reference>
<dbReference type="Proteomes" id="UP000604825">
    <property type="component" value="Unassembled WGS sequence"/>
</dbReference>
<evidence type="ECO:0000256" key="1">
    <source>
        <dbReference type="SAM" id="MobiDB-lite"/>
    </source>
</evidence>
<evidence type="ECO:0000313" key="4">
    <source>
        <dbReference type="EMBL" id="CAD6233265.1"/>
    </source>
</evidence>
<dbReference type="SUPFAM" id="SSF53098">
    <property type="entry name" value="Ribonuclease H-like"/>
    <property type="match status" value="1"/>
</dbReference>
<dbReference type="Gene3D" id="3.30.420.10">
    <property type="entry name" value="Ribonuclease H-like superfamily/Ribonuclease H"/>
    <property type="match status" value="1"/>
</dbReference>